<evidence type="ECO:0000313" key="1">
    <source>
        <dbReference type="EMBL" id="TGY00017.1"/>
    </source>
</evidence>
<sequence>MANRLVNEKSPYLLQHKDNPVKWYSWCREAFEKAKAEDKPVFLSIGYSTCHWCHVMAHESFEDVEIGRLLDKYVCIKVDREERPDIDSVYMSVCQALTGSGGWPLTIFMTPEQKPFFAGTYFPKRSRYGQPGLSDLLRRISYLWENGREKILESSEQIISALQKDDFTEPGEIDEALLHRGYRLLLQTFDSAWGGFGAAPKFPTPHNLLFLMRMHEAEKLPEALYMAEVTLKAMAEGGIFDQIGGGFSRYSTDQRWLAPHFEKMLYDNALLLLAYLEAFQLTQKAFYADVAKRTAGYILRELASPEGGFYCGQDADSDGVEGKYYVFTPDEIIQVLGEQDGKEFCRAYDITKRGNFEGQSIPNRIGKRDAAWGAGDSRLQRLYTYRRTRAHLHLDNKILLSWNAWTIISLARAARILNSPRYMEAAVKARNFISEKMTNEEDRLFVRYCAGEAAHAGQLNDYSVYALALLELYRASFEIKYLEEAIFRAEQMIDLFEDKENGGYYLTAHDAEALITRPKETYDGAVPSGNAVAEEVLEELAALTGEILFREAADRQHRFMAGCVKEYPAAHCFSLMAMAKSLYPHKELVCTGSELPDELISYLRENPAHDLSILFQSAENKKKLSELAPFTASYPISEGTKWYLCENGTCHAPQTDFKKLDLF</sequence>
<reference evidence="1" key="1">
    <citation type="submission" date="2019-04" db="EMBL/GenBank/DDBJ databases">
        <title>Microbes associate with the intestines of laboratory mice.</title>
        <authorList>
            <person name="Navarre W."/>
            <person name="Wong E."/>
            <person name="Huang K."/>
            <person name="Tropini C."/>
            <person name="Ng K."/>
            <person name="Yu B."/>
        </authorList>
    </citation>
    <scope>NUCLEOTIDE SEQUENCE</scope>
    <source>
        <strain evidence="1">NM72_1-8</strain>
    </source>
</reference>
<protein>
    <submittedName>
        <fullName evidence="1">Thioredoxin domain-containing protein</fullName>
    </submittedName>
</protein>
<evidence type="ECO:0000313" key="2">
    <source>
        <dbReference type="Proteomes" id="UP000307720"/>
    </source>
</evidence>
<name>A0AC61R1S3_9FIRM</name>
<organism evidence="1 2">
    <name type="scientific">Hominisplanchenecus murintestinalis</name>
    <dbReference type="NCBI Taxonomy" id="2941517"/>
    <lineage>
        <taxon>Bacteria</taxon>
        <taxon>Bacillati</taxon>
        <taxon>Bacillota</taxon>
        <taxon>Clostridia</taxon>
        <taxon>Lachnospirales</taxon>
        <taxon>Lachnospiraceae</taxon>
        <taxon>Hominisplanchenecus</taxon>
    </lineage>
</organism>
<comment type="caution">
    <text evidence="1">The sequence shown here is derived from an EMBL/GenBank/DDBJ whole genome shotgun (WGS) entry which is preliminary data.</text>
</comment>
<gene>
    <name evidence="1" type="ORF">E5357_03070</name>
</gene>
<dbReference type="EMBL" id="SRZB01000003">
    <property type="protein sequence ID" value="TGY00017.1"/>
    <property type="molecule type" value="Genomic_DNA"/>
</dbReference>
<keyword evidence="2" id="KW-1185">Reference proteome</keyword>
<accession>A0AC61R1S3</accession>
<proteinExistence type="predicted"/>
<dbReference type="Proteomes" id="UP000307720">
    <property type="component" value="Unassembled WGS sequence"/>
</dbReference>